<dbReference type="PANTHER" id="PTHR47706">
    <property type="entry name" value="NMRA-LIKE FAMILY PROTEIN"/>
    <property type="match status" value="1"/>
</dbReference>
<dbReference type="Gene3D" id="3.90.25.10">
    <property type="entry name" value="UDP-galactose 4-epimerase, domain 1"/>
    <property type="match status" value="1"/>
</dbReference>
<dbReference type="OrthoDB" id="10000533at2759"/>
<protein>
    <recommendedName>
        <fullName evidence="4">NmrA-like domain-containing protein</fullName>
    </recommendedName>
</protein>
<dbReference type="Pfam" id="PF05368">
    <property type="entry name" value="NmrA"/>
    <property type="match status" value="1"/>
</dbReference>
<dbReference type="InterPro" id="IPR051609">
    <property type="entry name" value="NmrA/Isoflavone_reductase-like"/>
</dbReference>
<feature type="domain" description="NmrA-like" evidence="4">
    <location>
        <begin position="3"/>
        <end position="254"/>
    </location>
</feature>
<reference evidence="5 6" key="1">
    <citation type="submission" date="2015-02" db="EMBL/GenBank/DDBJ databases">
        <title>Draft Genome Sequences of Two Closely-Related Aflatoxigenic Aspergillus Species Obtained from the Cote d'Ivoire.</title>
        <authorList>
            <person name="Moore G.G."/>
            <person name="Beltz S.B."/>
            <person name="Mack B.M."/>
        </authorList>
    </citation>
    <scope>NUCLEOTIDE SEQUENCE [LARGE SCALE GENOMIC DNA]</scope>
    <source>
        <strain evidence="5 6">SRRC1432</strain>
    </source>
</reference>
<keyword evidence="3" id="KW-0560">Oxidoreductase</keyword>
<dbReference type="Proteomes" id="UP000034947">
    <property type="component" value="Unassembled WGS sequence"/>
</dbReference>
<dbReference type="PANTHER" id="PTHR47706:SF4">
    <property type="entry name" value="NMRA-LIKE DOMAIN-CONTAINING PROTEIN"/>
    <property type="match status" value="1"/>
</dbReference>
<accession>A0A0F8VD86</accession>
<gene>
    <name evidence="5" type="ORF">AOCH_004849</name>
</gene>
<dbReference type="VEuPathDB" id="FungiDB:P175DRAFT_0428272"/>
<organism evidence="5 6">
    <name type="scientific">Aspergillus ochraceoroseus</name>
    <dbReference type="NCBI Taxonomy" id="138278"/>
    <lineage>
        <taxon>Eukaryota</taxon>
        <taxon>Fungi</taxon>
        <taxon>Dikarya</taxon>
        <taxon>Ascomycota</taxon>
        <taxon>Pezizomycotina</taxon>
        <taxon>Eurotiomycetes</taxon>
        <taxon>Eurotiomycetidae</taxon>
        <taxon>Eurotiales</taxon>
        <taxon>Aspergillaceae</taxon>
        <taxon>Aspergillus</taxon>
        <taxon>Aspergillus subgen. Nidulantes</taxon>
    </lineage>
</organism>
<comment type="similarity">
    <text evidence="1">Belongs to the NmrA-type oxidoreductase family. Isoflavone reductase subfamily.</text>
</comment>
<name>A0A0F8VD86_9EURO</name>
<proteinExistence type="inferred from homology"/>
<evidence type="ECO:0000256" key="3">
    <source>
        <dbReference type="ARBA" id="ARBA00023002"/>
    </source>
</evidence>
<dbReference type="AlphaFoldDB" id="A0A0F8VD86"/>
<keyword evidence="6" id="KW-1185">Reference proteome</keyword>
<dbReference type="GO" id="GO:0016491">
    <property type="term" value="F:oxidoreductase activity"/>
    <property type="evidence" value="ECO:0007669"/>
    <property type="project" value="UniProtKB-KW"/>
</dbReference>
<evidence type="ECO:0000256" key="1">
    <source>
        <dbReference type="ARBA" id="ARBA00005725"/>
    </source>
</evidence>
<dbReference type="EMBL" id="JYKN01001290">
    <property type="protein sequence ID" value="KKK21056.1"/>
    <property type="molecule type" value="Genomic_DNA"/>
</dbReference>
<comment type="caution">
    <text evidence="5">The sequence shown here is derived from an EMBL/GenBank/DDBJ whole genome shotgun (WGS) entry which is preliminary data.</text>
</comment>
<dbReference type="InterPro" id="IPR008030">
    <property type="entry name" value="NmrA-like"/>
</dbReference>
<keyword evidence="2" id="KW-0521">NADP</keyword>
<evidence type="ECO:0000256" key="2">
    <source>
        <dbReference type="ARBA" id="ARBA00022857"/>
    </source>
</evidence>
<evidence type="ECO:0000313" key="6">
    <source>
        <dbReference type="Proteomes" id="UP000034947"/>
    </source>
</evidence>
<dbReference type="SUPFAM" id="SSF51735">
    <property type="entry name" value="NAD(P)-binding Rossmann-fold domains"/>
    <property type="match status" value="1"/>
</dbReference>
<evidence type="ECO:0000313" key="5">
    <source>
        <dbReference type="EMBL" id="KKK21056.1"/>
    </source>
</evidence>
<dbReference type="Gene3D" id="3.40.50.720">
    <property type="entry name" value="NAD(P)-binding Rossmann-like Domain"/>
    <property type="match status" value="1"/>
</dbReference>
<dbReference type="InterPro" id="IPR036291">
    <property type="entry name" value="NAD(P)-bd_dom_sf"/>
</dbReference>
<evidence type="ECO:0000259" key="4">
    <source>
        <dbReference type="Pfam" id="PF05368"/>
    </source>
</evidence>
<sequence length="311" mass="34795">MAVIAVAGGTGGVGRTIVNVLLQESKHQVIVLTRKATTSPIPERLQQVEVDYRDVSALVRTLEQYEIDTVVSAISLYSDETSESQLNLIKAAEKSIPTRRFIPSEYSYIQTEDLLPIDPGVKYFIDAAKLLQNGNLKYTRVIPGFFMDYWGMPHVRTNLQPFTFGIDIASGHAAIPGDGNDVIGMTYTYDMAAFIARLLHVEEWPEFSVIVGDDITYNQLIELGEQVRGKKFRVVHDSPEQIKEGNVTVPPMPEGLEYTQEELRETTALVSRLTIAQVFDFPAGIRSNSKFPDLKLVQVKEFIDNAWKGKP</sequence>